<evidence type="ECO:0000256" key="3">
    <source>
        <dbReference type="ARBA" id="ARBA00022989"/>
    </source>
</evidence>
<dbReference type="InterPro" id="IPR036259">
    <property type="entry name" value="MFS_trans_sf"/>
</dbReference>
<evidence type="ECO:0000256" key="6">
    <source>
        <dbReference type="SAM" id="Phobius"/>
    </source>
</evidence>
<gene>
    <name evidence="8" type="ORF">HNP84_008235</name>
</gene>
<feature type="region of interest" description="Disordered" evidence="5">
    <location>
        <begin position="480"/>
        <end position="504"/>
    </location>
</feature>
<proteinExistence type="predicted"/>
<dbReference type="PANTHER" id="PTHR23501">
    <property type="entry name" value="MAJOR FACILITATOR SUPERFAMILY"/>
    <property type="match status" value="1"/>
</dbReference>
<dbReference type="AlphaFoldDB" id="A0A840PL12"/>
<keyword evidence="9" id="KW-1185">Reference proteome</keyword>
<dbReference type="SUPFAM" id="SSF103473">
    <property type="entry name" value="MFS general substrate transporter"/>
    <property type="match status" value="1"/>
</dbReference>
<feature type="transmembrane region" description="Helical" evidence="6">
    <location>
        <begin position="360"/>
        <end position="382"/>
    </location>
</feature>
<dbReference type="Gene3D" id="1.20.1720.10">
    <property type="entry name" value="Multidrug resistance protein D"/>
    <property type="match status" value="1"/>
</dbReference>
<evidence type="ECO:0000313" key="8">
    <source>
        <dbReference type="EMBL" id="MBB5138481.1"/>
    </source>
</evidence>
<feature type="transmembrane region" description="Helical" evidence="6">
    <location>
        <begin position="300"/>
        <end position="322"/>
    </location>
</feature>
<organism evidence="8 9">
    <name type="scientific">Thermocatellispora tengchongensis</name>
    <dbReference type="NCBI Taxonomy" id="1073253"/>
    <lineage>
        <taxon>Bacteria</taxon>
        <taxon>Bacillati</taxon>
        <taxon>Actinomycetota</taxon>
        <taxon>Actinomycetes</taxon>
        <taxon>Streptosporangiales</taxon>
        <taxon>Streptosporangiaceae</taxon>
        <taxon>Thermocatellispora</taxon>
    </lineage>
</organism>
<dbReference type="GO" id="GO:0022857">
    <property type="term" value="F:transmembrane transporter activity"/>
    <property type="evidence" value="ECO:0007669"/>
    <property type="project" value="InterPro"/>
</dbReference>
<dbReference type="RefSeq" id="WP_185055349.1">
    <property type="nucleotide sequence ID" value="NZ_BAABIX010000019.1"/>
</dbReference>
<evidence type="ECO:0000313" key="9">
    <source>
        <dbReference type="Proteomes" id="UP000578449"/>
    </source>
</evidence>
<dbReference type="Pfam" id="PF07690">
    <property type="entry name" value="MFS_1"/>
    <property type="match status" value="1"/>
</dbReference>
<feature type="transmembrane region" description="Helical" evidence="6">
    <location>
        <begin position="334"/>
        <end position="354"/>
    </location>
</feature>
<evidence type="ECO:0000256" key="1">
    <source>
        <dbReference type="ARBA" id="ARBA00004651"/>
    </source>
</evidence>
<reference evidence="8 9" key="1">
    <citation type="submission" date="2020-08" db="EMBL/GenBank/DDBJ databases">
        <title>Genomic Encyclopedia of Type Strains, Phase IV (KMG-IV): sequencing the most valuable type-strain genomes for metagenomic binning, comparative biology and taxonomic classification.</title>
        <authorList>
            <person name="Goeker M."/>
        </authorList>
    </citation>
    <scope>NUCLEOTIDE SEQUENCE [LARGE SCALE GENOMIC DNA]</scope>
    <source>
        <strain evidence="8 9">DSM 45615</strain>
    </source>
</reference>
<dbReference type="PANTHER" id="PTHR23501:SF197">
    <property type="entry name" value="COMD"/>
    <property type="match status" value="1"/>
</dbReference>
<dbReference type="InterPro" id="IPR011701">
    <property type="entry name" value="MFS"/>
</dbReference>
<feature type="transmembrane region" description="Helical" evidence="6">
    <location>
        <begin position="203"/>
        <end position="224"/>
    </location>
</feature>
<keyword evidence="2 6" id="KW-0812">Transmembrane</keyword>
<dbReference type="InterPro" id="IPR020846">
    <property type="entry name" value="MFS_dom"/>
</dbReference>
<evidence type="ECO:0000256" key="5">
    <source>
        <dbReference type="SAM" id="MobiDB-lite"/>
    </source>
</evidence>
<feature type="transmembrane region" description="Helical" evidence="6">
    <location>
        <begin position="230"/>
        <end position="248"/>
    </location>
</feature>
<feature type="transmembrane region" description="Helical" evidence="6">
    <location>
        <begin position="138"/>
        <end position="156"/>
    </location>
</feature>
<feature type="transmembrane region" description="Helical" evidence="6">
    <location>
        <begin position="451"/>
        <end position="473"/>
    </location>
</feature>
<feature type="transmembrane region" description="Helical" evidence="6">
    <location>
        <begin position="394"/>
        <end position="418"/>
    </location>
</feature>
<feature type="transmembrane region" description="Helical" evidence="6">
    <location>
        <begin position="105"/>
        <end position="126"/>
    </location>
</feature>
<evidence type="ECO:0000256" key="2">
    <source>
        <dbReference type="ARBA" id="ARBA00022692"/>
    </source>
</evidence>
<keyword evidence="4 6" id="KW-0472">Membrane</keyword>
<name>A0A840PL12_9ACTN</name>
<feature type="transmembrane region" description="Helical" evidence="6">
    <location>
        <begin position="51"/>
        <end position="68"/>
    </location>
</feature>
<accession>A0A840PL12</accession>
<keyword evidence="3 6" id="KW-1133">Transmembrane helix</keyword>
<dbReference type="Proteomes" id="UP000578449">
    <property type="component" value="Unassembled WGS sequence"/>
</dbReference>
<feature type="domain" description="Major facilitator superfamily (MFS) profile" evidence="7">
    <location>
        <begin position="15"/>
        <end position="478"/>
    </location>
</feature>
<comment type="caution">
    <text evidence="8">The sequence shown here is derived from an EMBL/GenBank/DDBJ whole genome shotgun (WGS) entry which is preliminary data.</text>
</comment>
<sequence>MIEQEPRQAPRLRLLFWSLVALTFCSALDQTIVSTGLPTIVAELGDVHAMSWILVSYVCAMTIAMPVAGRLGDLHGRRRLFLGCVVVYLLGALLCGLTQEVWHLLAARFLQGLGGGGVTVLSQAVVGDALSPRDRGRFLGPIGSVFGVATVIAPIAGGAVTDALGWRWIFWVSLPVGVAGLILAAIAVPRVRHPRQGERFDHAGAALVSVFLLGVVAGVAVAGAGGSRAVWIPLLAAAGTAFAAALVWESRAPHPLLPLRMFANRTVAISSTLAFIVGAGLFGLIGYLPAYLQATLGLSASGAGVMMLPLIAGLMGAGTFAGVRMSRHGRYRRFPVIGCLLAAGGMTALALAGVSSPPVVCAVVAVIGIGAGCFMQVLTVAVQNAVGSRALGTGTAVVALVREMGVTLGALVVGSLLASRLVAEFGSAAPVLAPDGAPARAAEVATGYATAMAPILIGIGLLFAVGAVIARLLPDDRLRPSATGTARAGRSSARSDPSLNAPVE</sequence>
<evidence type="ECO:0000259" key="7">
    <source>
        <dbReference type="PROSITE" id="PS50850"/>
    </source>
</evidence>
<evidence type="ECO:0000256" key="4">
    <source>
        <dbReference type="ARBA" id="ARBA00023136"/>
    </source>
</evidence>
<feature type="transmembrane region" description="Helical" evidence="6">
    <location>
        <begin position="168"/>
        <end position="191"/>
    </location>
</feature>
<feature type="transmembrane region" description="Helical" evidence="6">
    <location>
        <begin position="268"/>
        <end position="288"/>
    </location>
</feature>
<dbReference type="PRINTS" id="PR01036">
    <property type="entry name" value="TCRTETB"/>
</dbReference>
<dbReference type="PROSITE" id="PS50850">
    <property type="entry name" value="MFS"/>
    <property type="match status" value="1"/>
</dbReference>
<feature type="transmembrane region" description="Helical" evidence="6">
    <location>
        <begin position="80"/>
        <end position="99"/>
    </location>
</feature>
<comment type="subcellular location">
    <subcellularLocation>
        <location evidence="1">Cell membrane</location>
        <topology evidence="1">Multi-pass membrane protein</topology>
    </subcellularLocation>
</comment>
<dbReference type="Gene3D" id="1.20.1250.20">
    <property type="entry name" value="MFS general substrate transporter like domains"/>
    <property type="match status" value="1"/>
</dbReference>
<dbReference type="EMBL" id="JACHGN010000023">
    <property type="protein sequence ID" value="MBB5138481.1"/>
    <property type="molecule type" value="Genomic_DNA"/>
</dbReference>
<protein>
    <submittedName>
        <fullName evidence="8">EmrB/QacA subfamily drug resistance transporter</fullName>
    </submittedName>
</protein>
<dbReference type="GO" id="GO:0005886">
    <property type="term" value="C:plasma membrane"/>
    <property type="evidence" value="ECO:0007669"/>
    <property type="project" value="UniProtKB-SubCell"/>
</dbReference>